<dbReference type="CDD" id="cd00067">
    <property type="entry name" value="GAL4"/>
    <property type="match status" value="1"/>
</dbReference>
<dbReference type="AlphaFoldDB" id="A0A1X2HYH5"/>
<dbReference type="PANTHER" id="PTHR46910:SF33">
    <property type="entry name" value="ZN(II)2CYS6 TRANSCRIPTION FACTOR (EUROFUNG)"/>
    <property type="match status" value="1"/>
</dbReference>
<evidence type="ECO:0000256" key="2">
    <source>
        <dbReference type="SAM" id="MobiDB-lite"/>
    </source>
</evidence>
<comment type="caution">
    <text evidence="4">The sequence shown here is derived from an EMBL/GenBank/DDBJ whole genome shotgun (WGS) entry which is preliminary data.</text>
</comment>
<dbReference type="PROSITE" id="PS00463">
    <property type="entry name" value="ZN2_CY6_FUNGAL_1"/>
    <property type="match status" value="1"/>
</dbReference>
<dbReference type="PANTHER" id="PTHR46910">
    <property type="entry name" value="TRANSCRIPTION FACTOR PDR1"/>
    <property type="match status" value="1"/>
</dbReference>
<feature type="compositionally biased region" description="Low complexity" evidence="2">
    <location>
        <begin position="128"/>
        <end position="158"/>
    </location>
</feature>
<gene>
    <name evidence="4" type="ORF">BCR42DRAFT_428516</name>
</gene>
<feature type="compositionally biased region" description="Low complexity" evidence="2">
    <location>
        <begin position="105"/>
        <end position="117"/>
    </location>
</feature>
<dbReference type="PROSITE" id="PS50048">
    <property type="entry name" value="ZN2_CY6_FUNGAL_2"/>
    <property type="match status" value="1"/>
</dbReference>
<keyword evidence="5" id="KW-1185">Reference proteome</keyword>
<dbReference type="GO" id="GO:0008270">
    <property type="term" value="F:zinc ion binding"/>
    <property type="evidence" value="ECO:0007669"/>
    <property type="project" value="InterPro"/>
</dbReference>
<evidence type="ECO:0000313" key="5">
    <source>
        <dbReference type="Proteomes" id="UP000193560"/>
    </source>
</evidence>
<evidence type="ECO:0000256" key="1">
    <source>
        <dbReference type="ARBA" id="ARBA00023242"/>
    </source>
</evidence>
<dbReference type="EMBL" id="MCGE01000045">
    <property type="protein sequence ID" value="ORZ05257.1"/>
    <property type="molecule type" value="Genomic_DNA"/>
</dbReference>
<feature type="compositionally biased region" description="Low complexity" evidence="2">
    <location>
        <begin position="171"/>
        <end position="184"/>
    </location>
</feature>
<dbReference type="GO" id="GO:0000981">
    <property type="term" value="F:DNA-binding transcription factor activity, RNA polymerase II-specific"/>
    <property type="evidence" value="ECO:0007669"/>
    <property type="project" value="InterPro"/>
</dbReference>
<feature type="domain" description="Zn(2)-C6 fungal-type" evidence="3">
    <location>
        <begin position="23"/>
        <end position="52"/>
    </location>
</feature>
<dbReference type="SUPFAM" id="SSF57701">
    <property type="entry name" value="Zn2/Cys6 DNA-binding domain"/>
    <property type="match status" value="1"/>
</dbReference>
<organism evidence="4 5">
    <name type="scientific">Absidia repens</name>
    <dbReference type="NCBI Taxonomy" id="90262"/>
    <lineage>
        <taxon>Eukaryota</taxon>
        <taxon>Fungi</taxon>
        <taxon>Fungi incertae sedis</taxon>
        <taxon>Mucoromycota</taxon>
        <taxon>Mucoromycotina</taxon>
        <taxon>Mucoromycetes</taxon>
        <taxon>Mucorales</taxon>
        <taxon>Cunninghamellaceae</taxon>
        <taxon>Absidia</taxon>
    </lineage>
</organism>
<protein>
    <recommendedName>
        <fullName evidence="3">Zn(2)-C6 fungal-type domain-containing protein</fullName>
    </recommendedName>
</protein>
<accession>A0A1X2HYH5</accession>
<name>A0A1X2HYH5_9FUNG</name>
<dbReference type="SMART" id="SM00066">
    <property type="entry name" value="GAL4"/>
    <property type="match status" value="1"/>
</dbReference>
<dbReference type="InterPro" id="IPR001138">
    <property type="entry name" value="Zn2Cys6_DnaBD"/>
</dbReference>
<dbReference type="InterPro" id="IPR036864">
    <property type="entry name" value="Zn2-C6_fun-type_DNA-bd_sf"/>
</dbReference>
<keyword evidence="1" id="KW-0539">Nucleus</keyword>
<evidence type="ECO:0000313" key="4">
    <source>
        <dbReference type="EMBL" id="ORZ05257.1"/>
    </source>
</evidence>
<dbReference type="Gene3D" id="4.10.240.10">
    <property type="entry name" value="Zn(2)-C6 fungal-type DNA-binding domain"/>
    <property type="match status" value="1"/>
</dbReference>
<dbReference type="Proteomes" id="UP000193560">
    <property type="component" value="Unassembled WGS sequence"/>
</dbReference>
<proteinExistence type="predicted"/>
<dbReference type="OrthoDB" id="3362851at2759"/>
<dbReference type="InterPro" id="IPR050987">
    <property type="entry name" value="AtrR-like"/>
</dbReference>
<evidence type="ECO:0000259" key="3">
    <source>
        <dbReference type="PROSITE" id="PS50048"/>
    </source>
</evidence>
<dbReference type="STRING" id="90262.A0A1X2HYH5"/>
<dbReference type="Pfam" id="PF00172">
    <property type="entry name" value="Zn_clus"/>
    <property type="match status" value="1"/>
</dbReference>
<reference evidence="4 5" key="1">
    <citation type="submission" date="2016-07" db="EMBL/GenBank/DDBJ databases">
        <title>Pervasive Adenine N6-methylation of Active Genes in Fungi.</title>
        <authorList>
            <consortium name="DOE Joint Genome Institute"/>
            <person name="Mondo S.J."/>
            <person name="Dannebaum R.O."/>
            <person name="Kuo R.C."/>
            <person name="Labutti K."/>
            <person name="Haridas S."/>
            <person name="Kuo A."/>
            <person name="Salamov A."/>
            <person name="Ahrendt S.R."/>
            <person name="Lipzen A."/>
            <person name="Sullivan W."/>
            <person name="Andreopoulos W.B."/>
            <person name="Clum A."/>
            <person name="Lindquist E."/>
            <person name="Daum C."/>
            <person name="Ramamoorthy G.K."/>
            <person name="Gryganskyi A."/>
            <person name="Culley D."/>
            <person name="Magnuson J.K."/>
            <person name="James T.Y."/>
            <person name="O'Malley M.A."/>
            <person name="Stajich J.E."/>
            <person name="Spatafora J.W."/>
            <person name="Visel A."/>
            <person name="Grigoriev I.V."/>
        </authorList>
    </citation>
    <scope>NUCLEOTIDE SEQUENCE [LARGE SCALE GENOMIC DNA]</scope>
    <source>
        <strain evidence="4 5">NRRL 1336</strain>
    </source>
</reference>
<sequence>MATDEHQVAGNEPRKKRAKIVSACGECRRRKTKCNGELPCRSCHKADVPCVYPAVSHAEDKRNHLSKAALEAIEDRLKAIEDMLHTILQSQSFVAELPTAAQHANTSSSSSSATYAAFPPPPQSATTPLSHPPLSGHSPQHQYQKSATTTTTSASISSPDVRLPSIHDLSSRSVYSSPPSSSSSHKVKQEEPDTTDLPPPLGYPSYTGRIDIPSGNSLSTIKKRKRSS</sequence>
<feature type="region of interest" description="Disordered" evidence="2">
    <location>
        <begin position="105"/>
        <end position="228"/>
    </location>
</feature>